<dbReference type="EMBL" id="JAHQIW010006994">
    <property type="protein sequence ID" value="KAJ1371520.1"/>
    <property type="molecule type" value="Genomic_DNA"/>
</dbReference>
<name>A0AAD5R8R6_PARTN</name>
<evidence type="ECO:0000313" key="1">
    <source>
        <dbReference type="EMBL" id="KAJ1371520.1"/>
    </source>
</evidence>
<protein>
    <submittedName>
        <fullName evidence="1">Uncharacterized protein</fullName>
    </submittedName>
</protein>
<sequence>MEILGTNVAGFRDSLKRRYPGISPGYYRDLDGQGVSPRLGPQRSPRIAAYERRYMAEPRYIVTNPSSSSSRVVAMIPFQEKASVDSPERTDVVDMPELMQGDINEGERCVDLNDTDEGGEVDIETYEEDHRDHRKPSLWLDSKDGLLMWPGVAELV</sequence>
<comment type="caution">
    <text evidence="1">The sequence shown here is derived from an EMBL/GenBank/DDBJ whole genome shotgun (WGS) entry which is preliminary data.</text>
</comment>
<organism evidence="1 2">
    <name type="scientific">Parelaphostrongylus tenuis</name>
    <name type="common">Meningeal worm</name>
    <dbReference type="NCBI Taxonomy" id="148309"/>
    <lineage>
        <taxon>Eukaryota</taxon>
        <taxon>Metazoa</taxon>
        <taxon>Ecdysozoa</taxon>
        <taxon>Nematoda</taxon>
        <taxon>Chromadorea</taxon>
        <taxon>Rhabditida</taxon>
        <taxon>Rhabditina</taxon>
        <taxon>Rhabditomorpha</taxon>
        <taxon>Strongyloidea</taxon>
        <taxon>Metastrongylidae</taxon>
        <taxon>Parelaphostrongylus</taxon>
    </lineage>
</organism>
<keyword evidence="2" id="KW-1185">Reference proteome</keyword>
<gene>
    <name evidence="1" type="ORF">KIN20_033485</name>
</gene>
<accession>A0AAD5R8R6</accession>
<evidence type="ECO:0000313" key="2">
    <source>
        <dbReference type="Proteomes" id="UP001196413"/>
    </source>
</evidence>
<proteinExistence type="predicted"/>
<dbReference type="AlphaFoldDB" id="A0AAD5R8R6"/>
<reference evidence="1" key="1">
    <citation type="submission" date="2021-06" db="EMBL/GenBank/DDBJ databases">
        <title>Parelaphostrongylus tenuis whole genome reference sequence.</title>
        <authorList>
            <person name="Garwood T.J."/>
            <person name="Larsen P.A."/>
            <person name="Fountain-Jones N.M."/>
            <person name="Garbe J.R."/>
            <person name="Macchietto M.G."/>
            <person name="Kania S.A."/>
            <person name="Gerhold R.W."/>
            <person name="Richards J.E."/>
            <person name="Wolf T.M."/>
        </authorList>
    </citation>
    <scope>NUCLEOTIDE SEQUENCE</scope>
    <source>
        <strain evidence="1">MNPRO001-30</strain>
        <tissue evidence="1">Meninges</tissue>
    </source>
</reference>
<dbReference type="Proteomes" id="UP001196413">
    <property type="component" value="Unassembled WGS sequence"/>
</dbReference>